<evidence type="ECO:0000313" key="3">
    <source>
        <dbReference type="Proteomes" id="UP001279734"/>
    </source>
</evidence>
<evidence type="ECO:0000256" key="1">
    <source>
        <dbReference type="SAM" id="MobiDB-lite"/>
    </source>
</evidence>
<proteinExistence type="predicted"/>
<organism evidence="2 3">
    <name type="scientific">Nepenthes gracilis</name>
    <name type="common">Slender pitcher plant</name>
    <dbReference type="NCBI Taxonomy" id="150966"/>
    <lineage>
        <taxon>Eukaryota</taxon>
        <taxon>Viridiplantae</taxon>
        <taxon>Streptophyta</taxon>
        <taxon>Embryophyta</taxon>
        <taxon>Tracheophyta</taxon>
        <taxon>Spermatophyta</taxon>
        <taxon>Magnoliopsida</taxon>
        <taxon>eudicotyledons</taxon>
        <taxon>Gunneridae</taxon>
        <taxon>Pentapetalae</taxon>
        <taxon>Caryophyllales</taxon>
        <taxon>Nepenthaceae</taxon>
        <taxon>Nepenthes</taxon>
    </lineage>
</organism>
<comment type="caution">
    <text evidence="2">The sequence shown here is derived from an EMBL/GenBank/DDBJ whole genome shotgun (WGS) entry which is preliminary data.</text>
</comment>
<reference evidence="2" key="1">
    <citation type="submission" date="2023-05" db="EMBL/GenBank/DDBJ databases">
        <title>Nepenthes gracilis genome sequencing.</title>
        <authorList>
            <person name="Fukushima K."/>
        </authorList>
    </citation>
    <scope>NUCLEOTIDE SEQUENCE</scope>
    <source>
        <strain evidence="2">SING2019-196</strain>
    </source>
</reference>
<feature type="region of interest" description="Disordered" evidence="1">
    <location>
        <begin position="1"/>
        <end position="28"/>
    </location>
</feature>
<feature type="region of interest" description="Disordered" evidence="1">
    <location>
        <begin position="135"/>
        <end position="211"/>
    </location>
</feature>
<accession>A0AAD3SP06</accession>
<evidence type="ECO:0000313" key="2">
    <source>
        <dbReference type="EMBL" id="GMH14828.1"/>
    </source>
</evidence>
<dbReference type="AlphaFoldDB" id="A0AAD3SP06"/>
<dbReference type="EMBL" id="BSYO01000014">
    <property type="protein sequence ID" value="GMH14828.1"/>
    <property type="molecule type" value="Genomic_DNA"/>
</dbReference>
<keyword evidence="3" id="KW-1185">Reference proteome</keyword>
<sequence>MSTMENKGNRKSGDSAGNFYDKNQLNSSPFDSKIQMERKLFKSYDKEYMRTAMLKHEEIFKQQVCELHRLYRIQKILMSSVDIDQSNGQKRDRWIVRNENDRNQHKDGELTAESDGDEIDEREIELTLGPSIYYGRRKTQKPSYSGQSASSSSTGSSQIMRRTATNSKNCQKKDGVGFVNESEERLKQENNLDGGNLRQEELKQQHPPRLFDALSLKWT</sequence>
<dbReference type="Proteomes" id="UP001279734">
    <property type="component" value="Unassembled WGS sequence"/>
</dbReference>
<gene>
    <name evidence="2" type="ORF">Nepgr_016669</name>
</gene>
<name>A0AAD3SP06_NEPGR</name>
<protein>
    <submittedName>
        <fullName evidence="2">Uncharacterized protein</fullName>
    </submittedName>
</protein>
<dbReference type="PANTHER" id="PTHR33167">
    <property type="entry name" value="TRANSCRIPTION FACTOR, PUTATIVE (DUF863)-RELATED"/>
    <property type="match status" value="1"/>
</dbReference>
<feature type="compositionally biased region" description="Polar residues" evidence="1">
    <location>
        <begin position="159"/>
        <end position="169"/>
    </location>
</feature>
<dbReference type="PANTHER" id="PTHR33167:SF26">
    <property type="entry name" value="EXPRESSED PROTEIN"/>
    <property type="match status" value="1"/>
</dbReference>
<feature type="compositionally biased region" description="Low complexity" evidence="1">
    <location>
        <begin position="143"/>
        <end position="158"/>
    </location>
</feature>